<dbReference type="InterPro" id="IPR003781">
    <property type="entry name" value="CoA-bd"/>
</dbReference>
<keyword evidence="2" id="KW-0547">Nucleotide-binding</keyword>
<evidence type="ECO:0000259" key="3">
    <source>
        <dbReference type="SMART" id="SM00881"/>
    </source>
</evidence>
<dbReference type="SMART" id="SM00881">
    <property type="entry name" value="CoA_binding"/>
    <property type="match status" value="1"/>
</dbReference>
<sequence length="165" mass="17440">MAILVNEKSKVVVQGITGREGMVRTRLMKDYGTNLVAGVTPGKGGGEVFGVPVYDSVEEAWEKAGPIDISVIFVPAFLVKNAALESIDAGVKLLVIVPDRVPIFDVLEINRFAQEKGTRFVGPNTLGLVSPGKAVLGMIGGHAERAKEWFCPGDIGVSSRSGGMT</sequence>
<evidence type="ECO:0000256" key="2">
    <source>
        <dbReference type="ARBA" id="ARBA00022741"/>
    </source>
</evidence>
<dbReference type="EMBL" id="BARS01034315">
    <property type="protein sequence ID" value="GAG20849.1"/>
    <property type="molecule type" value="Genomic_DNA"/>
</dbReference>
<accession>X0VR09</accession>
<dbReference type="Pfam" id="PF02629">
    <property type="entry name" value="CoA_binding"/>
    <property type="match status" value="1"/>
</dbReference>
<name>X0VR09_9ZZZZ</name>
<evidence type="ECO:0000256" key="1">
    <source>
        <dbReference type="ARBA" id="ARBA00022598"/>
    </source>
</evidence>
<feature type="non-terminal residue" evidence="4">
    <location>
        <position position="165"/>
    </location>
</feature>
<dbReference type="GO" id="GO:0000166">
    <property type="term" value="F:nucleotide binding"/>
    <property type="evidence" value="ECO:0007669"/>
    <property type="project" value="UniProtKB-KW"/>
</dbReference>
<dbReference type="GO" id="GO:0006099">
    <property type="term" value="P:tricarboxylic acid cycle"/>
    <property type="evidence" value="ECO:0007669"/>
    <property type="project" value="TreeGrafter"/>
</dbReference>
<gene>
    <name evidence="4" type="ORF">S01H1_53024</name>
</gene>
<dbReference type="GO" id="GO:0004775">
    <property type="term" value="F:succinate-CoA ligase (ADP-forming) activity"/>
    <property type="evidence" value="ECO:0007669"/>
    <property type="project" value="TreeGrafter"/>
</dbReference>
<proteinExistence type="predicted"/>
<dbReference type="SUPFAM" id="SSF51735">
    <property type="entry name" value="NAD(P)-binding Rossmann-fold domains"/>
    <property type="match status" value="1"/>
</dbReference>
<dbReference type="InterPro" id="IPR036291">
    <property type="entry name" value="NAD(P)-bd_dom_sf"/>
</dbReference>
<comment type="caution">
    <text evidence="4">The sequence shown here is derived from an EMBL/GenBank/DDBJ whole genome shotgun (WGS) entry which is preliminary data.</text>
</comment>
<protein>
    <recommendedName>
        <fullName evidence="3">CoA-binding domain-containing protein</fullName>
    </recommendedName>
</protein>
<dbReference type="Gene3D" id="3.40.50.720">
    <property type="entry name" value="NAD(P)-binding Rossmann-like Domain"/>
    <property type="match status" value="1"/>
</dbReference>
<dbReference type="AlphaFoldDB" id="X0VR09"/>
<organism evidence="4">
    <name type="scientific">marine sediment metagenome</name>
    <dbReference type="NCBI Taxonomy" id="412755"/>
    <lineage>
        <taxon>unclassified sequences</taxon>
        <taxon>metagenomes</taxon>
        <taxon>ecological metagenomes</taxon>
    </lineage>
</organism>
<dbReference type="PANTHER" id="PTHR11117:SF2">
    <property type="entry name" value="SUCCINATE--COA LIGASE [ADP_GDP-FORMING] SUBUNIT ALPHA, MITOCHONDRIAL"/>
    <property type="match status" value="1"/>
</dbReference>
<keyword evidence="1" id="KW-0436">Ligase</keyword>
<dbReference type="FunFam" id="3.40.50.720:FF:000277">
    <property type="entry name" value="Succinate--CoA ligase [ADP-forming] subunit alpha"/>
    <property type="match status" value="1"/>
</dbReference>
<dbReference type="GO" id="GO:0004776">
    <property type="term" value="F:succinate-CoA ligase (GDP-forming) activity"/>
    <property type="evidence" value="ECO:0007669"/>
    <property type="project" value="TreeGrafter"/>
</dbReference>
<feature type="domain" description="CoA-binding" evidence="3">
    <location>
        <begin position="4"/>
        <end position="101"/>
    </location>
</feature>
<dbReference type="GO" id="GO:0009361">
    <property type="term" value="C:succinate-CoA ligase complex (ADP-forming)"/>
    <property type="evidence" value="ECO:0007669"/>
    <property type="project" value="TreeGrafter"/>
</dbReference>
<dbReference type="PANTHER" id="PTHR11117">
    <property type="entry name" value="SUCCINYL-COA LIGASE SUBUNIT ALPHA"/>
    <property type="match status" value="1"/>
</dbReference>
<evidence type="ECO:0000313" key="4">
    <source>
        <dbReference type="EMBL" id="GAG20849.1"/>
    </source>
</evidence>
<reference evidence="4" key="1">
    <citation type="journal article" date="2014" name="Front. Microbiol.">
        <title>High frequency of phylogenetically diverse reductive dehalogenase-homologous genes in deep subseafloor sedimentary metagenomes.</title>
        <authorList>
            <person name="Kawai M."/>
            <person name="Futagami T."/>
            <person name="Toyoda A."/>
            <person name="Takaki Y."/>
            <person name="Nishi S."/>
            <person name="Hori S."/>
            <person name="Arai W."/>
            <person name="Tsubouchi T."/>
            <person name="Morono Y."/>
            <person name="Uchiyama I."/>
            <person name="Ito T."/>
            <person name="Fujiyama A."/>
            <person name="Inagaki F."/>
            <person name="Takami H."/>
        </authorList>
    </citation>
    <scope>NUCLEOTIDE SEQUENCE</scope>
    <source>
        <strain evidence="4">Expedition CK06-06</strain>
    </source>
</reference>